<evidence type="ECO:0000313" key="2">
    <source>
        <dbReference type="Proteomes" id="UP000520767"/>
    </source>
</evidence>
<gene>
    <name evidence="1" type="ORF">FHR82_007858</name>
</gene>
<dbReference type="InterPro" id="IPR021109">
    <property type="entry name" value="Peptidase_aspartic_dom_sf"/>
</dbReference>
<evidence type="ECO:0008006" key="3">
    <source>
        <dbReference type="Google" id="ProtNLM"/>
    </source>
</evidence>
<protein>
    <recommendedName>
        <fullName evidence="3">Aspartyl protease</fullName>
    </recommendedName>
</protein>
<dbReference type="AlphaFoldDB" id="A0A7W7QDS1"/>
<dbReference type="RefSeq" id="WP_184815600.1">
    <property type="nucleotide sequence ID" value="NZ_JACHJQ010000010.1"/>
</dbReference>
<comment type="caution">
    <text evidence="1">The sequence shown here is derived from an EMBL/GenBank/DDBJ whole genome shotgun (WGS) entry which is preliminary data.</text>
</comment>
<name>A0A7W7QDS1_9PSEU</name>
<dbReference type="Pfam" id="PF13650">
    <property type="entry name" value="Asp_protease_2"/>
    <property type="match status" value="1"/>
</dbReference>
<dbReference type="Gene3D" id="2.40.70.10">
    <property type="entry name" value="Acid Proteases"/>
    <property type="match status" value="1"/>
</dbReference>
<evidence type="ECO:0000313" key="1">
    <source>
        <dbReference type="EMBL" id="MBB4911588.1"/>
    </source>
</evidence>
<dbReference type="EMBL" id="JACHJQ010000010">
    <property type="protein sequence ID" value="MBB4911588.1"/>
    <property type="molecule type" value="Genomic_DNA"/>
</dbReference>
<proteinExistence type="predicted"/>
<keyword evidence="2" id="KW-1185">Reference proteome</keyword>
<dbReference type="Proteomes" id="UP000520767">
    <property type="component" value="Unassembled WGS sequence"/>
</dbReference>
<accession>A0A7W7QDS1</accession>
<reference evidence="1 2" key="1">
    <citation type="submission" date="2020-08" db="EMBL/GenBank/DDBJ databases">
        <title>Genomic Encyclopedia of Type Strains, Phase III (KMG-III): the genomes of soil and plant-associated and newly described type strains.</title>
        <authorList>
            <person name="Whitman W."/>
        </authorList>
    </citation>
    <scope>NUCLEOTIDE SEQUENCE [LARGE SCALE GENOMIC DNA]</scope>
    <source>
        <strain evidence="1 2">CECT 8960</strain>
    </source>
</reference>
<organism evidence="1 2">
    <name type="scientific">Actinophytocola algeriensis</name>
    <dbReference type="NCBI Taxonomy" id="1768010"/>
    <lineage>
        <taxon>Bacteria</taxon>
        <taxon>Bacillati</taxon>
        <taxon>Actinomycetota</taxon>
        <taxon>Actinomycetes</taxon>
        <taxon>Pseudonocardiales</taxon>
        <taxon>Pseudonocardiaceae</taxon>
    </lineage>
</organism>
<sequence length="359" mass="39776">MKAARRAWARGDVEEAGRLATDDRQRFLVHYVRGRYEQALACYAAAGRPRSLDEPVAHALLHRDRPAEAAEHLRRRGRRLPPDLVSRLDTPLAAHLTGPTVLPFADHALAQYLPAVSATIDNHPVLAHLDTGGTFLVMGVERARALGITLTPNGRAHHGTTRTTFYTGTAGELTLGGATLTNVPVEAAPTLRGTQDVIIIGTNILQRFLATIDAPAERLALAPRGTPPPPGHRVAFHLWADHFMFARGGFGPHQDLNFFIDSGLVYVIDDRQACLYTTAQHYRRWGMPHPPPHFTAPAPIHLGPLSQSDQFVATTPTRRVPWRDFGGVRIDGLLSWAFLKNYTWTLDFDRHEYTFSQSQ</sequence>
<dbReference type="SUPFAM" id="SSF50630">
    <property type="entry name" value="Acid proteases"/>
    <property type="match status" value="1"/>
</dbReference>